<evidence type="ECO:0000313" key="8">
    <source>
        <dbReference type="EMBL" id="GFH25275.1"/>
    </source>
</evidence>
<dbReference type="InterPro" id="IPR011009">
    <property type="entry name" value="Kinase-like_dom_sf"/>
</dbReference>
<evidence type="ECO:0000256" key="5">
    <source>
        <dbReference type="PROSITE-ProRule" id="PRU10141"/>
    </source>
</evidence>
<keyword evidence="1" id="KW-0808">Transferase</keyword>
<dbReference type="SUPFAM" id="SSF56112">
    <property type="entry name" value="Protein kinase-like (PK-like)"/>
    <property type="match status" value="1"/>
</dbReference>
<sequence length="280" mass="30253">MARASFSGRGGDDVQAALGVLEQLLVEHADSITTPVEGVGPGAEIDVVDVVNDPVLPDVSLDINLEEEIVLNSDKPLGSGAYGAVYSGQYRGLPVAVKFANKGMLDGLVSKAALDTLNVETRILSRVRHPNIVRFYGGCIRPPVVFLVEELLLSDLSELVHNNNLLPLDDVLRIGKDIASGLFHLHPTIIHRDLKPANVLLDHRGQAKIGDFGMARFKLQAALVTKDNNAGTMAYMAPDSPQRCPPDLAALITECWQQDPRNRPSTGELVKSISLIMKLD</sequence>
<comment type="similarity">
    <text evidence="6">Belongs to the protein kinase superfamily.</text>
</comment>
<name>A0A699ZTK7_HAELA</name>
<gene>
    <name evidence="8" type="ORF">HaLaN_23213</name>
</gene>
<evidence type="ECO:0000313" key="9">
    <source>
        <dbReference type="Proteomes" id="UP000485058"/>
    </source>
</evidence>
<evidence type="ECO:0000256" key="1">
    <source>
        <dbReference type="ARBA" id="ARBA00022679"/>
    </source>
</evidence>
<dbReference type="PROSITE" id="PS00108">
    <property type="entry name" value="PROTEIN_KINASE_ST"/>
    <property type="match status" value="1"/>
</dbReference>
<evidence type="ECO:0000256" key="6">
    <source>
        <dbReference type="RuleBase" id="RU000304"/>
    </source>
</evidence>
<dbReference type="PANTHER" id="PTHR44329:SF214">
    <property type="entry name" value="PROTEIN KINASE DOMAIN-CONTAINING PROTEIN"/>
    <property type="match status" value="1"/>
</dbReference>
<keyword evidence="6" id="KW-0723">Serine/threonine-protein kinase</keyword>
<organism evidence="8 9">
    <name type="scientific">Haematococcus lacustris</name>
    <name type="common">Green alga</name>
    <name type="synonym">Haematococcus pluvialis</name>
    <dbReference type="NCBI Taxonomy" id="44745"/>
    <lineage>
        <taxon>Eukaryota</taxon>
        <taxon>Viridiplantae</taxon>
        <taxon>Chlorophyta</taxon>
        <taxon>core chlorophytes</taxon>
        <taxon>Chlorophyceae</taxon>
        <taxon>CS clade</taxon>
        <taxon>Chlamydomonadales</taxon>
        <taxon>Haematococcaceae</taxon>
        <taxon>Haematococcus</taxon>
    </lineage>
</organism>
<evidence type="ECO:0000256" key="3">
    <source>
        <dbReference type="ARBA" id="ARBA00022777"/>
    </source>
</evidence>
<keyword evidence="4 5" id="KW-0067">ATP-binding</keyword>
<protein>
    <submittedName>
        <fullName evidence="8">Protein kinase domain-containing protein</fullName>
    </submittedName>
</protein>
<evidence type="ECO:0000259" key="7">
    <source>
        <dbReference type="PROSITE" id="PS50011"/>
    </source>
</evidence>
<accession>A0A699ZTK7</accession>
<dbReference type="Gene3D" id="1.10.510.10">
    <property type="entry name" value="Transferase(Phosphotransferase) domain 1"/>
    <property type="match status" value="2"/>
</dbReference>
<dbReference type="InterPro" id="IPR017441">
    <property type="entry name" value="Protein_kinase_ATP_BS"/>
</dbReference>
<feature type="domain" description="Protein kinase" evidence="7">
    <location>
        <begin position="71"/>
        <end position="280"/>
    </location>
</feature>
<evidence type="ECO:0000256" key="4">
    <source>
        <dbReference type="ARBA" id="ARBA00022840"/>
    </source>
</evidence>
<dbReference type="PANTHER" id="PTHR44329">
    <property type="entry name" value="SERINE/THREONINE-PROTEIN KINASE TNNI3K-RELATED"/>
    <property type="match status" value="1"/>
</dbReference>
<dbReference type="PROSITE" id="PS50011">
    <property type="entry name" value="PROTEIN_KINASE_DOM"/>
    <property type="match status" value="1"/>
</dbReference>
<dbReference type="Gene3D" id="3.30.200.20">
    <property type="entry name" value="Phosphorylase Kinase, domain 1"/>
    <property type="match status" value="1"/>
</dbReference>
<dbReference type="InterPro" id="IPR000719">
    <property type="entry name" value="Prot_kinase_dom"/>
</dbReference>
<dbReference type="PROSITE" id="PS00107">
    <property type="entry name" value="PROTEIN_KINASE_ATP"/>
    <property type="match status" value="1"/>
</dbReference>
<keyword evidence="9" id="KW-1185">Reference proteome</keyword>
<dbReference type="InterPro" id="IPR008271">
    <property type="entry name" value="Ser/Thr_kinase_AS"/>
</dbReference>
<dbReference type="Proteomes" id="UP000485058">
    <property type="component" value="Unassembled WGS sequence"/>
</dbReference>
<dbReference type="SMART" id="SM00220">
    <property type="entry name" value="S_TKc"/>
    <property type="match status" value="1"/>
</dbReference>
<dbReference type="Pfam" id="PF00069">
    <property type="entry name" value="Pkinase"/>
    <property type="match status" value="1"/>
</dbReference>
<dbReference type="GO" id="GO:0005524">
    <property type="term" value="F:ATP binding"/>
    <property type="evidence" value="ECO:0007669"/>
    <property type="project" value="UniProtKB-UniRule"/>
</dbReference>
<feature type="binding site" evidence="5">
    <location>
        <position position="98"/>
    </location>
    <ligand>
        <name>ATP</name>
        <dbReference type="ChEBI" id="CHEBI:30616"/>
    </ligand>
</feature>
<proteinExistence type="inferred from homology"/>
<dbReference type="InterPro" id="IPR051681">
    <property type="entry name" value="Ser/Thr_Kinases-Pseudokinases"/>
</dbReference>
<keyword evidence="3 8" id="KW-0418">Kinase</keyword>
<comment type="caution">
    <text evidence="8">The sequence shown here is derived from an EMBL/GenBank/DDBJ whole genome shotgun (WGS) entry which is preliminary data.</text>
</comment>
<dbReference type="GO" id="GO:0004674">
    <property type="term" value="F:protein serine/threonine kinase activity"/>
    <property type="evidence" value="ECO:0007669"/>
    <property type="project" value="UniProtKB-KW"/>
</dbReference>
<reference evidence="8 9" key="1">
    <citation type="submission" date="2020-02" db="EMBL/GenBank/DDBJ databases">
        <title>Draft genome sequence of Haematococcus lacustris strain NIES-144.</title>
        <authorList>
            <person name="Morimoto D."/>
            <person name="Nakagawa S."/>
            <person name="Yoshida T."/>
            <person name="Sawayama S."/>
        </authorList>
    </citation>
    <scope>NUCLEOTIDE SEQUENCE [LARGE SCALE GENOMIC DNA]</scope>
    <source>
        <strain evidence="8 9">NIES-144</strain>
    </source>
</reference>
<keyword evidence="2 5" id="KW-0547">Nucleotide-binding</keyword>
<dbReference type="AlphaFoldDB" id="A0A699ZTK7"/>
<dbReference type="EMBL" id="BLLF01002770">
    <property type="protein sequence ID" value="GFH25275.1"/>
    <property type="molecule type" value="Genomic_DNA"/>
</dbReference>
<evidence type="ECO:0000256" key="2">
    <source>
        <dbReference type="ARBA" id="ARBA00022741"/>
    </source>
</evidence>